<evidence type="ECO:0000256" key="13">
    <source>
        <dbReference type="SAM" id="MobiDB-lite"/>
    </source>
</evidence>
<dbReference type="PANTHER" id="PTHR23226:SF4">
    <property type="entry name" value="ZINC FINGER PROTEIN 449"/>
    <property type="match status" value="1"/>
</dbReference>
<feature type="region of interest" description="Disordered" evidence="13">
    <location>
        <begin position="482"/>
        <end position="501"/>
    </location>
</feature>
<evidence type="ECO:0000313" key="17">
    <source>
        <dbReference type="RefSeq" id="XP_021108156.1"/>
    </source>
</evidence>
<evidence type="ECO:0000256" key="9">
    <source>
        <dbReference type="ARBA" id="ARBA00023163"/>
    </source>
</evidence>
<gene>
    <name evidence="17" type="primary">LOC101704253</name>
</gene>
<feature type="domain" description="C2H2-type" evidence="14">
    <location>
        <begin position="430"/>
        <end position="457"/>
    </location>
</feature>
<feature type="domain" description="C2H2-type" evidence="14">
    <location>
        <begin position="458"/>
        <end position="485"/>
    </location>
</feature>
<evidence type="ECO:0000256" key="7">
    <source>
        <dbReference type="ARBA" id="ARBA00023015"/>
    </source>
</evidence>
<proteinExistence type="inferred from homology"/>
<dbReference type="Pfam" id="PF02023">
    <property type="entry name" value="SCAN"/>
    <property type="match status" value="1"/>
</dbReference>
<feature type="domain" description="C2H2-type" evidence="14">
    <location>
        <begin position="346"/>
        <end position="373"/>
    </location>
</feature>
<protein>
    <submittedName>
        <fullName evidence="17">Zinc finger protein 449-like</fullName>
    </submittedName>
</protein>
<dbReference type="RefSeq" id="XP_021108156.1">
    <property type="nucleotide sequence ID" value="XM_021252497.1"/>
</dbReference>
<feature type="compositionally biased region" description="Polar residues" evidence="13">
    <location>
        <begin position="486"/>
        <end position="501"/>
    </location>
</feature>
<sequence>MEEGLEIQTSLLSTRDPMLQDANTDCEVSRMHFRQFQYSEAAGPWENFHRLWELCCQWLKPKVRSIEQVLELLVLEQFLTILPTEIESRVSAYGPESREKLFALIEHLQRERETTGHQFDMRDVLFDELAPFRMVPPLPEMRLEPPALPLMGPVQEALVPGAWSPQAGPLGLNYGAAGECLHLLDPGHAVPQPDWSYSLEPGLELYTEELQDSESLEQSSDSKRDRNALCGHNLLNNCEHLEVPQETSSEELLSIGIEKPCLGQASQSADQKLPLKPRANKQKPNTTNPYCYPPCAQQFAYNRPLPCYPKIQTGEPAYKCHKCGRQFLHQSDLDKHQHTHTKEKPFQCTQCSMQFTQLAHLTQHESKHLQKQSYQCPVCRQNFALWSSLTEHRKTHNEGKSHECQTCGKCFNRRATLLQHQRIHTAERQFICDYGPKSYRYRSSLIIHRRTHTGEKPYKCSLCSKGFIKKADLTTHQAAHFREEFPNNTSAEMGPAGSSNP</sequence>
<dbReference type="InterPro" id="IPR036236">
    <property type="entry name" value="Znf_C2H2_sf"/>
</dbReference>
<keyword evidence="16" id="KW-1185">Reference proteome</keyword>
<evidence type="ECO:0000259" key="15">
    <source>
        <dbReference type="PROSITE" id="PS50804"/>
    </source>
</evidence>
<comment type="similarity">
    <text evidence="2">Belongs to the krueppel C2H2-type zinc-finger protein family.</text>
</comment>
<dbReference type="FunFam" id="1.10.4020.10:FF:000001">
    <property type="entry name" value="zinc finger protein 263 isoform X1"/>
    <property type="match status" value="1"/>
</dbReference>
<evidence type="ECO:0000256" key="10">
    <source>
        <dbReference type="ARBA" id="ARBA00023242"/>
    </source>
</evidence>
<dbReference type="GeneID" id="101704253"/>
<evidence type="ECO:0000256" key="4">
    <source>
        <dbReference type="ARBA" id="ARBA00022737"/>
    </source>
</evidence>
<dbReference type="FunFam" id="3.30.160.60:FF:000446">
    <property type="entry name" value="Zinc finger protein"/>
    <property type="match status" value="2"/>
</dbReference>
<evidence type="ECO:0000256" key="12">
    <source>
        <dbReference type="PROSITE-ProRule" id="PRU00187"/>
    </source>
</evidence>
<dbReference type="PROSITE" id="PS50804">
    <property type="entry name" value="SCAN_BOX"/>
    <property type="match status" value="1"/>
</dbReference>
<dbReference type="InterPro" id="IPR003309">
    <property type="entry name" value="SCAN_dom"/>
</dbReference>
<evidence type="ECO:0000259" key="14">
    <source>
        <dbReference type="PROSITE" id="PS50157"/>
    </source>
</evidence>
<dbReference type="SUPFAM" id="SSF57667">
    <property type="entry name" value="beta-beta-alpha zinc fingers"/>
    <property type="match status" value="3"/>
</dbReference>
<accession>A0AAX6SI15</accession>
<dbReference type="InterPro" id="IPR013087">
    <property type="entry name" value="Znf_C2H2_type"/>
</dbReference>
<feature type="domain" description="SCAN box" evidence="15">
    <location>
        <begin position="30"/>
        <end position="111"/>
    </location>
</feature>
<organism evidence="16 17">
    <name type="scientific">Heterocephalus glaber</name>
    <name type="common">Naked mole rat</name>
    <dbReference type="NCBI Taxonomy" id="10181"/>
    <lineage>
        <taxon>Eukaryota</taxon>
        <taxon>Metazoa</taxon>
        <taxon>Chordata</taxon>
        <taxon>Craniata</taxon>
        <taxon>Vertebrata</taxon>
        <taxon>Euteleostomi</taxon>
        <taxon>Mammalia</taxon>
        <taxon>Eutheria</taxon>
        <taxon>Euarchontoglires</taxon>
        <taxon>Glires</taxon>
        <taxon>Rodentia</taxon>
        <taxon>Hystricomorpha</taxon>
        <taxon>Bathyergidae</taxon>
        <taxon>Heterocephalus</taxon>
    </lineage>
</organism>
<evidence type="ECO:0000256" key="3">
    <source>
        <dbReference type="ARBA" id="ARBA00022723"/>
    </source>
</evidence>
<dbReference type="PROSITE" id="PS50157">
    <property type="entry name" value="ZINC_FINGER_C2H2_2"/>
    <property type="match status" value="6"/>
</dbReference>
<dbReference type="InterPro" id="IPR038269">
    <property type="entry name" value="SCAN_sf"/>
</dbReference>
<evidence type="ECO:0000256" key="5">
    <source>
        <dbReference type="ARBA" id="ARBA00022771"/>
    </source>
</evidence>
<evidence type="ECO:0000313" key="16">
    <source>
        <dbReference type="Proteomes" id="UP000694906"/>
    </source>
</evidence>
<dbReference type="GO" id="GO:0005634">
    <property type="term" value="C:nucleus"/>
    <property type="evidence" value="ECO:0007669"/>
    <property type="project" value="UniProtKB-SubCell"/>
</dbReference>
<dbReference type="CDD" id="cd07936">
    <property type="entry name" value="SCAN"/>
    <property type="match status" value="1"/>
</dbReference>
<evidence type="ECO:0000256" key="1">
    <source>
        <dbReference type="ARBA" id="ARBA00004123"/>
    </source>
</evidence>
<evidence type="ECO:0000256" key="2">
    <source>
        <dbReference type="ARBA" id="ARBA00006991"/>
    </source>
</evidence>
<dbReference type="SMART" id="SM00431">
    <property type="entry name" value="SCAN"/>
    <property type="match status" value="1"/>
</dbReference>
<dbReference type="AlphaFoldDB" id="A0AAX6SI15"/>
<dbReference type="GO" id="GO:0000978">
    <property type="term" value="F:RNA polymerase II cis-regulatory region sequence-specific DNA binding"/>
    <property type="evidence" value="ECO:0007669"/>
    <property type="project" value="TreeGrafter"/>
</dbReference>
<keyword evidence="9" id="KW-0804">Transcription</keyword>
<feature type="domain" description="C2H2-type" evidence="14">
    <location>
        <begin position="402"/>
        <end position="429"/>
    </location>
</feature>
<dbReference type="Gene3D" id="1.10.4020.10">
    <property type="entry name" value="DNA breaking-rejoining enzymes"/>
    <property type="match status" value="1"/>
</dbReference>
<keyword evidence="4" id="KW-0677">Repeat</keyword>
<name>A0AAX6SI15_HETGA</name>
<evidence type="ECO:0000256" key="11">
    <source>
        <dbReference type="PROSITE-ProRule" id="PRU00042"/>
    </source>
</evidence>
<keyword evidence="10 12" id="KW-0539">Nucleus</keyword>
<dbReference type="PANTHER" id="PTHR23226">
    <property type="entry name" value="ZINC FINGER AND SCAN DOMAIN-CONTAINING"/>
    <property type="match status" value="1"/>
</dbReference>
<dbReference type="Pfam" id="PF00096">
    <property type="entry name" value="zf-C2H2"/>
    <property type="match status" value="3"/>
</dbReference>
<feature type="domain" description="C2H2-type" evidence="14">
    <location>
        <begin position="318"/>
        <end position="345"/>
    </location>
</feature>
<dbReference type="FunFam" id="3.30.160.60:FF:000755">
    <property type="entry name" value="zinc finger protein 174"/>
    <property type="match status" value="1"/>
</dbReference>
<reference evidence="17" key="1">
    <citation type="submission" date="2025-08" db="UniProtKB">
        <authorList>
            <consortium name="RefSeq"/>
        </authorList>
    </citation>
    <scope>IDENTIFICATION</scope>
</reference>
<dbReference type="GO" id="GO:0000981">
    <property type="term" value="F:DNA-binding transcription factor activity, RNA polymerase II-specific"/>
    <property type="evidence" value="ECO:0007669"/>
    <property type="project" value="TreeGrafter"/>
</dbReference>
<keyword evidence="7" id="KW-0805">Transcription regulation</keyword>
<keyword evidence="6" id="KW-0862">Zinc</keyword>
<comment type="subcellular location">
    <subcellularLocation>
        <location evidence="1 12">Nucleus</location>
    </subcellularLocation>
</comment>
<feature type="domain" description="C2H2-type" evidence="14">
    <location>
        <begin position="374"/>
        <end position="401"/>
    </location>
</feature>
<dbReference type="GO" id="GO:0008270">
    <property type="term" value="F:zinc ion binding"/>
    <property type="evidence" value="ECO:0007669"/>
    <property type="project" value="UniProtKB-KW"/>
</dbReference>
<keyword evidence="5 11" id="KW-0863">Zinc-finger</keyword>
<keyword evidence="3" id="KW-0479">Metal-binding</keyword>
<dbReference type="FunFam" id="3.30.160.60:FF:002343">
    <property type="entry name" value="Zinc finger protein 33A"/>
    <property type="match status" value="1"/>
</dbReference>
<dbReference type="SMART" id="SM00355">
    <property type="entry name" value="ZnF_C2H2"/>
    <property type="match status" value="6"/>
</dbReference>
<dbReference type="Proteomes" id="UP000694906">
    <property type="component" value="Unplaced"/>
</dbReference>
<evidence type="ECO:0000256" key="6">
    <source>
        <dbReference type="ARBA" id="ARBA00022833"/>
    </source>
</evidence>
<evidence type="ECO:0000256" key="8">
    <source>
        <dbReference type="ARBA" id="ARBA00023125"/>
    </source>
</evidence>
<dbReference type="SUPFAM" id="SSF47353">
    <property type="entry name" value="Retrovirus capsid dimerization domain-like"/>
    <property type="match status" value="1"/>
</dbReference>
<keyword evidence="8" id="KW-0238">DNA-binding</keyword>
<dbReference type="PROSITE" id="PS00028">
    <property type="entry name" value="ZINC_FINGER_C2H2_1"/>
    <property type="match status" value="5"/>
</dbReference>
<dbReference type="Gene3D" id="3.30.160.60">
    <property type="entry name" value="Classic Zinc Finger"/>
    <property type="match status" value="6"/>
</dbReference>